<reference evidence="2" key="1">
    <citation type="journal article" date="2012" name="Stand. Genomic Sci.">
        <title>Genome sequence of the Antarctic rhodopsins-containing flavobacterium Gillisia limnaea type strain (R-8282(T)).</title>
        <authorList>
            <person name="Riedel T."/>
            <person name="Held B."/>
            <person name="Nolan M."/>
            <person name="Lucas S."/>
            <person name="Lapidus A."/>
            <person name="Tice H."/>
            <person name="Del Rio T.G."/>
            <person name="Cheng J.F."/>
            <person name="Han C."/>
            <person name="Tapia R."/>
            <person name="Goodwin L.A."/>
            <person name="Pitluck S."/>
            <person name="Liolios K."/>
            <person name="Mavromatis K."/>
            <person name="Pagani I."/>
            <person name="Ivanova N."/>
            <person name="Mikhailova N."/>
            <person name="Pati A."/>
            <person name="Chen A."/>
            <person name="Palaniappan K."/>
            <person name="Land M."/>
            <person name="Rohde M."/>
            <person name="Tindall B.J."/>
            <person name="Detter J.C."/>
            <person name="Goker M."/>
            <person name="Bristow J."/>
            <person name="Eisen J.A."/>
            <person name="Markowitz V."/>
            <person name="Hugenholtz P."/>
            <person name="Kyrpides N.C."/>
            <person name="Klenk H.P."/>
            <person name="Woyke T."/>
        </authorList>
    </citation>
    <scope>NUCLEOTIDE SEQUENCE [LARGE SCALE GENOMIC DNA]</scope>
    <source>
        <strain evidence="2">DSM 15749 / LMG 21470 / R-8282</strain>
    </source>
</reference>
<evidence type="ECO:0008006" key="3">
    <source>
        <dbReference type="Google" id="ProtNLM"/>
    </source>
</evidence>
<dbReference type="Gene3D" id="3.30.230.10">
    <property type="match status" value="1"/>
</dbReference>
<dbReference type="eggNOG" id="COG1577">
    <property type="taxonomic scope" value="Bacteria"/>
</dbReference>
<dbReference type="STRING" id="865937.Gilli_1702"/>
<protein>
    <recommendedName>
        <fullName evidence="3">GHMP kinase</fullName>
    </recommendedName>
</protein>
<dbReference type="EMBL" id="JH594606">
    <property type="protein sequence ID" value="EHQ02349.1"/>
    <property type="molecule type" value="Genomic_DNA"/>
</dbReference>
<dbReference type="AlphaFoldDB" id="H2BZI6"/>
<evidence type="ECO:0000313" key="2">
    <source>
        <dbReference type="Proteomes" id="UP000003844"/>
    </source>
</evidence>
<dbReference type="NCBIfam" id="NF040656">
    <property type="entry name" value="GHMP_GYDIA"/>
    <property type="match status" value="1"/>
</dbReference>
<organism evidence="1 2">
    <name type="scientific">Gillisia limnaea (strain DSM 15749 / LMG 21470 / R-8282)</name>
    <dbReference type="NCBI Taxonomy" id="865937"/>
    <lineage>
        <taxon>Bacteria</taxon>
        <taxon>Pseudomonadati</taxon>
        <taxon>Bacteroidota</taxon>
        <taxon>Flavobacteriia</taxon>
        <taxon>Flavobacteriales</taxon>
        <taxon>Flavobacteriaceae</taxon>
        <taxon>Gillisia</taxon>
    </lineage>
</organism>
<sequence length="309" mass="35174">MKFHSNGKLLITGEYAVLDGALALAVPTQFGQSLEVNPREDASIVWKSLDIKNRVWFETEFQIDEIKNTRVDTIAEPWNEQKSISEKLLQILRQAHLLNPGILSENRGFTMTSKLEFPREWGLGSSSTLINNIAQFFRVDAYTLLKNTFGGSGYDIAAAQQDHPLTYEVTETKRSVLSVDFKPDFIDQLFFVHLNRKQNSRDSIEHYKQQPREFLQETITKIAALTQSFIYCETLEEFKLLMTIHETLISKLINTPKIKSELFPDFPGAIKSLGGWGGDFILATGGQAEKAYFKEKGYQTLLSYAEMVK</sequence>
<accession>H2BZI6</accession>
<dbReference type="Proteomes" id="UP000003844">
    <property type="component" value="Unassembled WGS sequence"/>
</dbReference>
<name>H2BZI6_GILLR</name>
<proteinExistence type="predicted"/>
<dbReference type="InterPro" id="IPR014721">
    <property type="entry name" value="Ribsml_uS5_D2-typ_fold_subgr"/>
</dbReference>
<dbReference type="InterPro" id="IPR020568">
    <property type="entry name" value="Ribosomal_Su5_D2-typ_SF"/>
</dbReference>
<keyword evidence="2" id="KW-1185">Reference proteome</keyword>
<gene>
    <name evidence="1" type="ORF">Gilli_1702</name>
</gene>
<dbReference type="InterPro" id="IPR047765">
    <property type="entry name" value="GHMP_GYDIA-like"/>
</dbReference>
<evidence type="ECO:0000313" key="1">
    <source>
        <dbReference type="EMBL" id="EHQ02349.1"/>
    </source>
</evidence>
<dbReference type="HOGENOM" id="CLU_918117_0_0_10"/>
<dbReference type="SUPFAM" id="SSF54211">
    <property type="entry name" value="Ribosomal protein S5 domain 2-like"/>
    <property type="match status" value="1"/>
</dbReference>
<dbReference type="RefSeq" id="WP_006988659.1">
    <property type="nucleotide sequence ID" value="NZ_JH594606.1"/>
</dbReference>